<gene>
    <name evidence="4" type="ORF">M436DRAFT_58801</name>
</gene>
<dbReference type="GO" id="GO:0003677">
    <property type="term" value="F:DNA binding"/>
    <property type="evidence" value="ECO:0007669"/>
    <property type="project" value="InterPro"/>
</dbReference>
<dbReference type="CDD" id="cd12148">
    <property type="entry name" value="fungal_TF_MHR"/>
    <property type="match status" value="1"/>
</dbReference>
<name>A0A074W9L7_9PEZI</name>
<dbReference type="RefSeq" id="XP_013422464.1">
    <property type="nucleotide sequence ID" value="XM_013567010.1"/>
</dbReference>
<reference evidence="4 5" key="1">
    <citation type="journal article" date="2014" name="BMC Genomics">
        <title>Genome sequencing of four Aureobasidium pullulans varieties: biotechnological potential, stress tolerance, and description of new species.</title>
        <authorList>
            <person name="Gostin Ar C."/>
            <person name="Ohm R.A."/>
            <person name="Kogej T."/>
            <person name="Sonjak S."/>
            <person name="Turk M."/>
            <person name="Zajc J."/>
            <person name="Zalar P."/>
            <person name="Grube M."/>
            <person name="Sun H."/>
            <person name="Han J."/>
            <person name="Sharma A."/>
            <person name="Chiniquy J."/>
            <person name="Ngan C.Y."/>
            <person name="Lipzen A."/>
            <person name="Barry K."/>
            <person name="Grigoriev I.V."/>
            <person name="Gunde-Cimerman N."/>
        </authorList>
    </citation>
    <scope>NUCLEOTIDE SEQUENCE [LARGE SCALE GENOMIC DNA]</scope>
    <source>
        <strain evidence="4 5">CBS 147.97</strain>
    </source>
</reference>
<feature type="domain" description="Alpha/beta hydrolase fold-3" evidence="3">
    <location>
        <begin position="106"/>
        <end position="312"/>
    </location>
</feature>
<organism evidence="4 5">
    <name type="scientific">Aureobasidium namibiae CBS 147.97</name>
    <dbReference type="NCBI Taxonomy" id="1043004"/>
    <lineage>
        <taxon>Eukaryota</taxon>
        <taxon>Fungi</taxon>
        <taxon>Dikarya</taxon>
        <taxon>Ascomycota</taxon>
        <taxon>Pezizomycotina</taxon>
        <taxon>Dothideomycetes</taxon>
        <taxon>Dothideomycetidae</taxon>
        <taxon>Dothideales</taxon>
        <taxon>Saccotheciaceae</taxon>
        <taxon>Aureobasidium</taxon>
    </lineage>
</organism>
<evidence type="ECO:0000259" key="2">
    <source>
        <dbReference type="Pfam" id="PF04082"/>
    </source>
</evidence>
<evidence type="ECO:0000256" key="1">
    <source>
        <dbReference type="ARBA" id="ARBA00023242"/>
    </source>
</evidence>
<proteinExistence type="predicted"/>
<evidence type="ECO:0000259" key="3">
    <source>
        <dbReference type="Pfam" id="PF07859"/>
    </source>
</evidence>
<dbReference type="Gene3D" id="3.40.50.1820">
    <property type="entry name" value="alpha/beta hydrolase"/>
    <property type="match status" value="1"/>
</dbReference>
<dbReference type="GO" id="GO:0001080">
    <property type="term" value="P:nitrogen catabolite activation of transcription from RNA polymerase II promoter"/>
    <property type="evidence" value="ECO:0007669"/>
    <property type="project" value="TreeGrafter"/>
</dbReference>
<dbReference type="SUPFAM" id="SSF53474">
    <property type="entry name" value="alpha/beta-Hydrolases"/>
    <property type="match status" value="1"/>
</dbReference>
<dbReference type="InterPro" id="IPR013094">
    <property type="entry name" value="AB_hydrolase_3"/>
</dbReference>
<dbReference type="Proteomes" id="UP000027730">
    <property type="component" value="Unassembled WGS sequence"/>
</dbReference>
<dbReference type="GO" id="GO:0005634">
    <property type="term" value="C:nucleus"/>
    <property type="evidence" value="ECO:0007669"/>
    <property type="project" value="TreeGrafter"/>
</dbReference>
<dbReference type="InterPro" id="IPR050797">
    <property type="entry name" value="Carb_Metab_Trans_Reg"/>
</dbReference>
<evidence type="ECO:0000313" key="4">
    <source>
        <dbReference type="EMBL" id="KEQ68314.1"/>
    </source>
</evidence>
<dbReference type="PANTHER" id="PTHR31668">
    <property type="entry name" value="GLUCOSE TRANSPORT TRANSCRIPTION REGULATOR RGT1-RELATED-RELATED"/>
    <property type="match status" value="1"/>
</dbReference>
<evidence type="ECO:0008006" key="6">
    <source>
        <dbReference type="Google" id="ProtNLM"/>
    </source>
</evidence>
<dbReference type="EMBL" id="KL584732">
    <property type="protein sequence ID" value="KEQ68314.1"/>
    <property type="molecule type" value="Genomic_DNA"/>
</dbReference>
<dbReference type="GO" id="GO:0006351">
    <property type="term" value="P:DNA-templated transcription"/>
    <property type="evidence" value="ECO:0007669"/>
    <property type="project" value="InterPro"/>
</dbReference>
<feature type="domain" description="Xylanolytic transcriptional activator regulatory" evidence="2">
    <location>
        <begin position="474"/>
        <end position="683"/>
    </location>
</feature>
<dbReference type="AlphaFoldDB" id="A0A074W9L7"/>
<dbReference type="InterPro" id="IPR029058">
    <property type="entry name" value="AB_hydrolase_fold"/>
</dbReference>
<dbReference type="InterPro" id="IPR007219">
    <property type="entry name" value="XnlR_reg_dom"/>
</dbReference>
<accession>A0A074W9L7</accession>
<dbReference type="Pfam" id="PF07859">
    <property type="entry name" value="Abhydrolase_3"/>
    <property type="match status" value="1"/>
</dbReference>
<dbReference type="OrthoDB" id="408631at2759"/>
<dbReference type="PANTHER" id="PTHR31668:SF4">
    <property type="entry name" value="TRANSCRIPTIONAL ACTIVATOR PROTEIN DAL81"/>
    <property type="match status" value="1"/>
</dbReference>
<dbReference type="GeneID" id="25412718"/>
<sequence>MTRYTPSATLVVADSTHRVPEQWLDKLDPEWAKIWDIHGGHHCQAEEVSIEEVRKDPTAYSFTYPTWDGPQVHSEEEFDIPVTRPAGQIKIRVYTPKGDGPFPVHLNYHGGGWILGSLKSEAAWCRSVCNKTGIVVVDVNYRLAPEFVFPAAIFDSWDAIQWVIAQADRLNVDTRGISIGGLSAGGQMSAVISHMARDAGLELKLALMIVPSTDFRWLIAPEPVRSEVAKQYPSTELYKDAPWGGLKREQWFLDYWIPEEIRAAASGDWMASPILAKSFKDLPPTHIITAEFDICRDEAQRYGEFLVEGGNQLNGDGLETNDINDQGIHHPANFASDYSLPSALNDVQDGFWFDQSMMDIGIQPFDYMDASPNDVGADQTGMPSAGLPPGVETTSIVCGLTGDMDPYLMQRYKFDSDNNFVFKRLTVRSMSQDVHPVQLLVSNAMGDADKTANSTARGHLEQLVSPDVGIRLMSLFYQHVYPHVPVIPVAQAPNPVTSKPSLLAAIYLVALSFAGFDDYLSVQIAYDLPDTAKLWNLALSATQQDLYKPDFATLQTVILLLVAPSQHLLMPDYSTKWSLVGTMVTISQTLGLQFNASHWKVAPAEMELRKRLSWVVGMIDVWHAAALGRTCLIREDDWLVPEPRLADFSDQERQTTMPKHFMHIYKLTMILRQVLITLFSLKAVQTLARDYEMTLRNVQLSMEELNRWSGVALEIESEARFEDVNLSGPMLLGGHFVKVLLFRAILRPFHNAPRAASSVPADARELEAHRLSRAGAKACVTSFIAFTADLKSGWIQGFWPFWCTLAWSTLCNLALMLHVTAETAEEATECQISLDRARKTIRLQSKSLEALRFSLLRIDSIFWKGLDNVLTTKLQQSALNR</sequence>
<protein>
    <recommendedName>
        <fullName evidence="6">Transcription factor domain-containing protein</fullName>
    </recommendedName>
</protein>
<dbReference type="GO" id="GO:0016787">
    <property type="term" value="F:hydrolase activity"/>
    <property type="evidence" value="ECO:0007669"/>
    <property type="project" value="InterPro"/>
</dbReference>
<keyword evidence="1" id="KW-0539">Nucleus</keyword>
<evidence type="ECO:0000313" key="5">
    <source>
        <dbReference type="Proteomes" id="UP000027730"/>
    </source>
</evidence>
<dbReference type="GO" id="GO:0008270">
    <property type="term" value="F:zinc ion binding"/>
    <property type="evidence" value="ECO:0007669"/>
    <property type="project" value="InterPro"/>
</dbReference>
<dbReference type="STRING" id="1043004.A0A074W9L7"/>
<keyword evidence="5" id="KW-1185">Reference proteome</keyword>
<dbReference type="HOGENOM" id="CLU_323411_0_0_1"/>
<dbReference type="Pfam" id="PF04082">
    <property type="entry name" value="Fungal_trans"/>
    <property type="match status" value="1"/>
</dbReference>